<dbReference type="Pfam" id="PF24323">
    <property type="entry name" value="DUF7494"/>
    <property type="match status" value="1"/>
</dbReference>
<reference evidence="3 4" key="1">
    <citation type="submission" date="2019-08" db="EMBL/GenBank/DDBJ databases">
        <title>Complete genomes of the Campylobacter fetus subsp. venerealis, Campylobacter lari subsp. concheus, Campylobacter sputorum bv. sputorum and Campylobacter volucris type strains.</title>
        <authorList>
            <person name="Miller W.G."/>
            <person name="Yee E."/>
        </authorList>
    </citation>
    <scope>NUCLEOTIDE SEQUENCE [LARGE SCALE GENOMIC DNA]</scope>
    <source>
        <strain evidence="3 4">NCTC 10354</strain>
    </source>
</reference>
<name>A0AAE6M982_CAMFE</name>
<evidence type="ECO:0000313" key="3">
    <source>
        <dbReference type="EMBL" id="QEL44204.1"/>
    </source>
</evidence>
<dbReference type="InterPro" id="IPR019734">
    <property type="entry name" value="TPR_rpt"/>
</dbReference>
<dbReference type="Proteomes" id="UP000322035">
    <property type="component" value="Chromosome"/>
</dbReference>
<dbReference type="InterPro" id="IPR018704">
    <property type="entry name" value="SecYEG/CpoB_TPR"/>
</dbReference>
<evidence type="ECO:0000259" key="2">
    <source>
        <dbReference type="Pfam" id="PF24323"/>
    </source>
</evidence>
<dbReference type="Gene3D" id="1.25.40.10">
    <property type="entry name" value="Tetratricopeptide repeat domain"/>
    <property type="match status" value="3"/>
</dbReference>
<feature type="domain" description="Ancillary SecYEG translocon subunit/Cell division coordinator CpoB TPR" evidence="1">
    <location>
        <begin position="258"/>
        <end position="358"/>
    </location>
</feature>
<dbReference type="AlphaFoldDB" id="A0AAE6M982"/>
<dbReference type="InterPro" id="IPR055917">
    <property type="entry name" value="DUF7494"/>
</dbReference>
<dbReference type="SUPFAM" id="SSF48452">
    <property type="entry name" value="TPR-like"/>
    <property type="match status" value="3"/>
</dbReference>
<dbReference type="GeneID" id="61064060"/>
<organism evidence="3 4">
    <name type="scientific">Campylobacter fetus subsp. venerealis NCTC 10354</name>
    <dbReference type="NCBI Taxonomy" id="983328"/>
    <lineage>
        <taxon>Bacteria</taxon>
        <taxon>Pseudomonadati</taxon>
        <taxon>Campylobacterota</taxon>
        <taxon>Epsilonproteobacteria</taxon>
        <taxon>Campylobacterales</taxon>
        <taxon>Campylobacteraceae</taxon>
        <taxon>Campylobacter</taxon>
        <taxon>Campylobacter fetus subsp. venerealis bv. venerealis</taxon>
    </lineage>
</organism>
<evidence type="ECO:0000259" key="1">
    <source>
        <dbReference type="Pfam" id="PF09976"/>
    </source>
</evidence>
<sequence length="791" mass="90931">MKYIILINLIVINMFGFTLSVNSGKDMGNDYYIAHLEDISDIVCLKNTNQKGTTYICKVNAKMSGDIEDQDLPFMKVSFEPSKDGFIVTIVPKLNSKLIDSSRALFDYEDVISKPATSSRHFTLIMDNRINEYSNLDSDGINFPIKYPNVLRPSIGALDLNKEPLTYEENGDVGVYLSIKKSYEQGGYSDALRDATKALSLHPNSIFKSEFWLYYIRSLDKLSKRVNDYKSAEKFSNQIIDAAKKWMKSYGSDRNYPEVLYMLMNAYLTSDMASDANYSLDILMTEHPDSHFTKMAILSYADDLFTKGKTEDAIRLYEDVLYSSNDINIASRAAFKLAKVSLSALKFDEAKDYMQKVINANKNFILEDRDAAMQIAGEFRDKEMYDIASEIYKIIFEGSNRTDNFYEPSLRNLAITLTKTDHPKEAYEYLKRYQKEFSTSEYMPEISAGIDRLFFEFNDKTSEEKHEYYQSLMDKYKGLDIGKRALKEEVKLNFDEKKYQKVLNYTTKIRDLNDTATLDILNKSAVVLANSSNQSGDCRTVVKLVSNYSIQNDIKDKFKLFNCYDRTGKFEDAFNLSVSHIKDPDLNNRVQWFANLSKVLYRLGRYEEVIRASDEALSLAASVPYSDPTESIFYRFYSLLKLNRFEEAISSINALESLRGNDLKLVEVYDAAAKYAYEKGFDSAAFNYSKKTIDMQTKLNINTFSPDIDFIYISALVKISKFEDALMSARKLLDIRLKPDTRLRALYQVAEIYINLNDFDSAKPYISECLNSNFDSPWKSLCEQQKKLIGL</sequence>
<gene>
    <name evidence="3" type="primary">pflA</name>
    <name evidence="3" type="ORF">CFVT_0217</name>
</gene>
<dbReference type="Pfam" id="PF13181">
    <property type="entry name" value="TPR_8"/>
    <property type="match status" value="1"/>
</dbReference>
<dbReference type="RefSeq" id="WP_034959854.1">
    <property type="nucleotide sequence ID" value="NZ_CP043435.1"/>
</dbReference>
<dbReference type="InterPro" id="IPR011990">
    <property type="entry name" value="TPR-like_helical_dom_sf"/>
</dbReference>
<feature type="domain" description="DUF7494" evidence="2">
    <location>
        <begin position="17"/>
        <end position="128"/>
    </location>
</feature>
<accession>A0AAE6M982</accession>
<dbReference type="SMART" id="SM00028">
    <property type="entry name" value="TPR"/>
    <property type="match status" value="4"/>
</dbReference>
<dbReference type="EMBL" id="CP043435">
    <property type="protein sequence ID" value="QEL44204.1"/>
    <property type="molecule type" value="Genomic_DNA"/>
</dbReference>
<protein>
    <submittedName>
        <fullName evidence="3">Medial disk protein PflA</fullName>
    </submittedName>
</protein>
<dbReference type="Pfam" id="PF09976">
    <property type="entry name" value="TPR_21"/>
    <property type="match status" value="1"/>
</dbReference>
<evidence type="ECO:0000313" key="4">
    <source>
        <dbReference type="Proteomes" id="UP000322035"/>
    </source>
</evidence>
<proteinExistence type="predicted"/>